<dbReference type="GeneID" id="34565035"/>
<sequence>MHYTNLLLIATSSGAIAAGLSDMIPKRAVRGLENRGLLACADVVKDHRSVTTDLPELFTALPTTVNSDDIPSITNPCELPTLTGWAGDALSSYTSDLNSWTSAHSSDLSSMWSACKDEGFVQKITSLAGRLSPVCSAALDFSRALDGTTTATATGAAATTTAAASTDTGSAPGATAGTGSTNAAPRETGMILVAAAAAGVAFAAIQ</sequence>
<evidence type="ECO:0000256" key="2">
    <source>
        <dbReference type="SAM" id="SignalP"/>
    </source>
</evidence>
<feature type="signal peptide" evidence="2">
    <location>
        <begin position="1"/>
        <end position="17"/>
    </location>
</feature>
<accession>A0A1G4AUN7</accession>
<evidence type="ECO:0000313" key="4">
    <source>
        <dbReference type="Proteomes" id="UP000176998"/>
    </source>
</evidence>
<dbReference type="AlphaFoldDB" id="A0A1G4AUN7"/>
<dbReference type="RefSeq" id="XP_022469993.1">
    <property type="nucleotide sequence ID" value="XM_022623525.1"/>
</dbReference>
<dbReference type="Proteomes" id="UP000176998">
    <property type="component" value="Unassembled WGS sequence"/>
</dbReference>
<proteinExistence type="predicted"/>
<dbReference type="OrthoDB" id="4848091at2759"/>
<name>A0A1G4AUN7_9PEZI</name>
<feature type="chain" id="PRO_5009602139" description="Infection structure specific protein" evidence="2">
    <location>
        <begin position="18"/>
        <end position="206"/>
    </location>
</feature>
<comment type="caution">
    <text evidence="3">The sequence shown here is derived from an EMBL/GenBank/DDBJ whole genome shotgun (WGS) entry which is preliminary data.</text>
</comment>
<keyword evidence="4" id="KW-1185">Reference proteome</keyword>
<organism evidence="3 4">
    <name type="scientific">Colletotrichum orchidophilum</name>
    <dbReference type="NCBI Taxonomy" id="1209926"/>
    <lineage>
        <taxon>Eukaryota</taxon>
        <taxon>Fungi</taxon>
        <taxon>Dikarya</taxon>
        <taxon>Ascomycota</taxon>
        <taxon>Pezizomycotina</taxon>
        <taxon>Sordariomycetes</taxon>
        <taxon>Hypocreomycetidae</taxon>
        <taxon>Glomerellales</taxon>
        <taxon>Glomerellaceae</taxon>
        <taxon>Colletotrichum</taxon>
    </lineage>
</organism>
<evidence type="ECO:0008006" key="5">
    <source>
        <dbReference type="Google" id="ProtNLM"/>
    </source>
</evidence>
<reference evidence="3 4" key="1">
    <citation type="submission" date="2016-09" db="EMBL/GenBank/DDBJ databases">
        <authorList>
            <person name="Capua I."/>
            <person name="De Benedictis P."/>
            <person name="Joannis T."/>
            <person name="Lombin L.H."/>
            <person name="Cattoli G."/>
        </authorList>
    </citation>
    <scope>NUCLEOTIDE SEQUENCE [LARGE SCALE GENOMIC DNA]</scope>
    <source>
        <strain evidence="3 4">IMI 309357</strain>
    </source>
</reference>
<gene>
    <name evidence="3" type="ORF">CORC01_11903</name>
</gene>
<protein>
    <recommendedName>
        <fullName evidence="5">Infection structure specific protein</fullName>
    </recommendedName>
</protein>
<feature type="region of interest" description="Disordered" evidence="1">
    <location>
        <begin position="159"/>
        <end position="182"/>
    </location>
</feature>
<keyword evidence="2" id="KW-0732">Signal</keyword>
<evidence type="ECO:0000313" key="3">
    <source>
        <dbReference type="EMBL" id="OHE92825.1"/>
    </source>
</evidence>
<dbReference type="EMBL" id="MJBS01000136">
    <property type="protein sequence ID" value="OHE92825.1"/>
    <property type="molecule type" value="Genomic_DNA"/>
</dbReference>
<evidence type="ECO:0000256" key="1">
    <source>
        <dbReference type="SAM" id="MobiDB-lite"/>
    </source>
</evidence>
<dbReference type="STRING" id="1209926.A0A1G4AUN7"/>